<dbReference type="InterPro" id="IPR050243">
    <property type="entry name" value="PHP_phosphatase"/>
</dbReference>
<keyword evidence="2" id="KW-0378">Hydrolase</keyword>
<dbReference type="RefSeq" id="WP_062713958.1">
    <property type="nucleotide sequence ID" value="NZ_CAWRCI010000056.1"/>
</dbReference>
<dbReference type="EC" id="3.1.3.-" evidence="2"/>
<dbReference type="OrthoDB" id="9808747at2"/>
<dbReference type="InterPro" id="IPR003141">
    <property type="entry name" value="Pol/His_phosphatase_N"/>
</dbReference>
<dbReference type="AlphaFoldDB" id="A0A128FHE2"/>
<dbReference type="GO" id="GO:0008270">
    <property type="term" value="F:zinc ion binding"/>
    <property type="evidence" value="ECO:0007669"/>
    <property type="project" value="TreeGrafter"/>
</dbReference>
<dbReference type="GO" id="GO:0042578">
    <property type="term" value="F:phosphoric ester hydrolase activity"/>
    <property type="evidence" value="ECO:0007669"/>
    <property type="project" value="TreeGrafter"/>
</dbReference>
<dbReference type="GO" id="GO:0071978">
    <property type="term" value="P:bacterial-type flagellum-dependent swarming motility"/>
    <property type="evidence" value="ECO:0007669"/>
    <property type="project" value="TreeGrafter"/>
</dbReference>
<dbReference type="CDD" id="cd07437">
    <property type="entry name" value="PHP_HisPPase_Ycdx_like"/>
    <property type="match status" value="1"/>
</dbReference>
<dbReference type="SMART" id="SM00481">
    <property type="entry name" value="POLIIIAc"/>
    <property type="match status" value="1"/>
</dbReference>
<evidence type="ECO:0000313" key="3">
    <source>
        <dbReference type="Proteomes" id="UP000073601"/>
    </source>
</evidence>
<dbReference type="NCBIfam" id="NF006702">
    <property type="entry name" value="PRK09248.1"/>
    <property type="match status" value="1"/>
</dbReference>
<proteinExistence type="predicted"/>
<dbReference type="GO" id="GO:0005829">
    <property type="term" value="C:cytosol"/>
    <property type="evidence" value="ECO:0007669"/>
    <property type="project" value="TreeGrafter"/>
</dbReference>
<evidence type="ECO:0000313" key="2">
    <source>
        <dbReference type="EMBL" id="CZF86217.1"/>
    </source>
</evidence>
<dbReference type="InterPro" id="IPR016195">
    <property type="entry name" value="Pol/histidinol_Pase-like"/>
</dbReference>
<dbReference type="SUPFAM" id="SSF89550">
    <property type="entry name" value="PHP domain-like"/>
    <property type="match status" value="1"/>
</dbReference>
<accession>A0A128FHE2</accession>
<organism evidence="2 3">
    <name type="scientific">Grimontia marina</name>
    <dbReference type="NCBI Taxonomy" id="646534"/>
    <lineage>
        <taxon>Bacteria</taxon>
        <taxon>Pseudomonadati</taxon>
        <taxon>Pseudomonadota</taxon>
        <taxon>Gammaproteobacteria</taxon>
        <taxon>Vibrionales</taxon>
        <taxon>Vibrionaceae</taxon>
        <taxon>Grimontia</taxon>
    </lineage>
</organism>
<dbReference type="Gene3D" id="3.20.20.140">
    <property type="entry name" value="Metal-dependent hydrolases"/>
    <property type="match status" value="1"/>
</dbReference>
<dbReference type="PANTHER" id="PTHR36928:SF1">
    <property type="entry name" value="PHOSPHATASE YCDX-RELATED"/>
    <property type="match status" value="1"/>
</dbReference>
<dbReference type="PANTHER" id="PTHR36928">
    <property type="entry name" value="PHOSPHATASE YCDX-RELATED"/>
    <property type="match status" value="1"/>
</dbReference>
<feature type="domain" description="Polymerase/histidinol phosphatase N-terminal" evidence="1">
    <location>
        <begin position="5"/>
        <end position="79"/>
    </location>
</feature>
<dbReference type="EMBL" id="FIZY01000056">
    <property type="protein sequence ID" value="CZF86217.1"/>
    <property type="molecule type" value="Genomic_DNA"/>
</dbReference>
<keyword evidence="3" id="KW-1185">Reference proteome</keyword>
<name>A0A128FHE2_9GAMM</name>
<dbReference type="Proteomes" id="UP000073601">
    <property type="component" value="Unassembled WGS sequence"/>
</dbReference>
<gene>
    <name evidence="2" type="primary">ycdX</name>
    <name evidence="2" type="ORF">GMA8713_04251</name>
</gene>
<sequence length="250" mass="27320">MKLVVDTYTHTVASGHAYSTILENAAQAKSVGLSHLCVTDHASTMPGAPHHWHFVNQRVIPDLLFCVRIIRGVEANIMNSDGELDMPTYVYAGMEWVNASLHEAVFRALSKEEHTQAMIGAIESQLIDAIAHPGNPNYPIDAEAVVASAVKHGVAIELNNSSLNGSRKGSEPYCLAIAELARDMGAYVTTGSDAHFASDIGNLSSVLTMIEKVGLSEEQVITSGAVRFETFQRRRFAIRQRRVEEFAQRT</sequence>
<dbReference type="Pfam" id="PF13263">
    <property type="entry name" value="PHP_C"/>
    <property type="match status" value="1"/>
</dbReference>
<evidence type="ECO:0000259" key="1">
    <source>
        <dbReference type="SMART" id="SM00481"/>
    </source>
</evidence>
<protein>
    <submittedName>
        <fullName evidence="2">Putative phosphatase YcdX</fullName>
        <ecNumber evidence="2">3.1.3.-</ecNumber>
    </submittedName>
</protein>
<reference evidence="3" key="1">
    <citation type="submission" date="2016-02" db="EMBL/GenBank/DDBJ databases">
        <authorList>
            <person name="Rodrigo-Torres Lidia"/>
            <person name="Arahal R.David."/>
        </authorList>
    </citation>
    <scope>NUCLEOTIDE SEQUENCE [LARGE SCALE GENOMIC DNA]</scope>
    <source>
        <strain evidence="3">CECT 8713</strain>
    </source>
</reference>